<feature type="transmembrane region" description="Helical" evidence="7">
    <location>
        <begin position="237"/>
        <end position="261"/>
    </location>
</feature>
<feature type="domain" description="ABC transmembrane type-1" evidence="8">
    <location>
        <begin position="73"/>
        <end position="262"/>
    </location>
</feature>
<dbReference type="RefSeq" id="WP_344030803.1">
    <property type="nucleotide sequence ID" value="NZ_BAAAOB010000001.1"/>
</dbReference>
<reference evidence="10" key="1">
    <citation type="journal article" date="2019" name="Int. J. Syst. Evol. Microbiol.">
        <title>The Global Catalogue of Microorganisms (GCM) 10K type strain sequencing project: providing services to taxonomists for standard genome sequencing and annotation.</title>
        <authorList>
            <consortium name="The Broad Institute Genomics Platform"/>
            <consortium name="The Broad Institute Genome Sequencing Center for Infectious Disease"/>
            <person name="Wu L."/>
            <person name="Ma J."/>
        </authorList>
    </citation>
    <scope>NUCLEOTIDE SEQUENCE [LARGE SCALE GENOMIC DNA]</scope>
    <source>
        <strain evidence="10">JCM 14736</strain>
    </source>
</reference>
<dbReference type="Pfam" id="PF00528">
    <property type="entry name" value="BPD_transp_1"/>
    <property type="match status" value="1"/>
</dbReference>
<feature type="transmembrane region" description="Helical" evidence="7">
    <location>
        <begin position="109"/>
        <end position="130"/>
    </location>
</feature>
<evidence type="ECO:0000313" key="9">
    <source>
        <dbReference type="EMBL" id="GAA1785691.1"/>
    </source>
</evidence>
<keyword evidence="5 7" id="KW-1133">Transmembrane helix</keyword>
<dbReference type="PANTHER" id="PTHR43386">
    <property type="entry name" value="OLIGOPEPTIDE TRANSPORT SYSTEM PERMEASE PROTEIN APPC"/>
    <property type="match status" value="1"/>
</dbReference>
<keyword evidence="4 7" id="KW-0812">Transmembrane</keyword>
<evidence type="ECO:0000256" key="5">
    <source>
        <dbReference type="ARBA" id="ARBA00022989"/>
    </source>
</evidence>
<feature type="transmembrane region" description="Helical" evidence="7">
    <location>
        <begin position="75"/>
        <end position="97"/>
    </location>
</feature>
<feature type="transmembrane region" description="Helical" evidence="7">
    <location>
        <begin position="136"/>
        <end position="155"/>
    </location>
</feature>
<dbReference type="SUPFAM" id="SSF161098">
    <property type="entry name" value="MetI-like"/>
    <property type="match status" value="1"/>
</dbReference>
<keyword evidence="3" id="KW-1003">Cell membrane</keyword>
<evidence type="ECO:0000256" key="1">
    <source>
        <dbReference type="ARBA" id="ARBA00004651"/>
    </source>
</evidence>
<dbReference type="PANTHER" id="PTHR43386:SF1">
    <property type="entry name" value="D,D-DIPEPTIDE TRANSPORT SYSTEM PERMEASE PROTEIN DDPC-RELATED"/>
    <property type="match status" value="1"/>
</dbReference>
<evidence type="ECO:0000256" key="3">
    <source>
        <dbReference type="ARBA" id="ARBA00022475"/>
    </source>
</evidence>
<dbReference type="EMBL" id="BAAAOB010000001">
    <property type="protein sequence ID" value="GAA1785691.1"/>
    <property type="molecule type" value="Genomic_DNA"/>
</dbReference>
<proteinExistence type="inferred from homology"/>
<dbReference type="InterPro" id="IPR000515">
    <property type="entry name" value="MetI-like"/>
</dbReference>
<evidence type="ECO:0000256" key="6">
    <source>
        <dbReference type="ARBA" id="ARBA00023136"/>
    </source>
</evidence>
<keyword evidence="6 7" id="KW-0472">Membrane</keyword>
<protein>
    <submittedName>
        <fullName evidence="9">ABC transporter permease subunit</fullName>
    </submittedName>
</protein>
<dbReference type="PROSITE" id="PS50928">
    <property type="entry name" value="ABC_TM1"/>
    <property type="match status" value="1"/>
</dbReference>
<keyword evidence="2 7" id="KW-0813">Transport</keyword>
<evidence type="ECO:0000313" key="10">
    <source>
        <dbReference type="Proteomes" id="UP001500851"/>
    </source>
</evidence>
<evidence type="ECO:0000256" key="4">
    <source>
        <dbReference type="ARBA" id="ARBA00022692"/>
    </source>
</evidence>
<evidence type="ECO:0000259" key="8">
    <source>
        <dbReference type="PROSITE" id="PS50928"/>
    </source>
</evidence>
<evidence type="ECO:0000256" key="2">
    <source>
        <dbReference type="ARBA" id="ARBA00022448"/>
    </source>
</evidence>
<evidence type="ECO:0000256" key="7">
    <source>
        <dbReference type="RuleBase" id="RU363032"/>
    </source>
</evidence>
<dbReference type="Gene3D" id="1.10.3720.10">
    <property type="entry name" value="MetI-like"/>
    <property type="match status" value="1"/>
</dbReference>
<sequence length="290" mass="29692">MSARIPSRLAPGGIAAAAILVALVLVALLSLAWLPADPNAASAQRLWLDPSPAHPLGTDGSGRDVAARLMAGTRVTLAVLLGTGALAAVIGLALALIGGLGPRRLRETVAVAIDVLVAFPTVLLAMMLAAVFGSGIPIVIAALGVAFGVGIGRVLRAELRQVAELDYILAARAVGLPRATILRRHLLPGVRPVLLVQLSLAIGLSVLAEASLSYLGFGAPPEVPSWGLMLAEAQRVIQVHPLAALWPGLAITLVALACYLLGDALRDALDPGVGRRVTGARPVHGSEVRP</sequence>
<gene>
    <name evidence="9" type="ORF">GCM10009768_13240</name>
</gene>
<dbReference type="CDD" id="cd06261">
    <property type="entry name" value="TM_PBP2"/>
    <property type="match status" value="1"/>
</dbReference>
<accession>A0ABP4XNG8</accession>
<dbReference type="InterPro" id="IPR050366">
    <property type="entry name" value="BP-dependent_transpt_permease"/>
</dbReference>
<keyword evidence="10" id="KW-1185">Reference proteome</keyword>
<dbReference type="InterPro" id="IPR035906">
    <property type="entry name" value="MetI-like_sf"/>
</dbReference>
<name>A0ABP4XNG8_9MICO</name>
<organism evidence="9 10">
    <name type="scientific">Leucobacter iarius</name>
    <dbReference type="NCBI Taxonomy" id="333963"/>
    <lineage>
        <taxon>Bacteria</taxon>
        <taxon>Bacillati</taxon>
        <taxon>Actinomycetota</taxon>
        <taxon>Actinomycetes</taxon>
        <taxon>Micrococcales</taxon>
        <taxon>Microbacteriaceae</taxon>
        <taxon>Leucobacter</taxon>
    </lineage>
</organism>
<comment type="caution">
    <text evidence="9">The sequence shown here is derived from an EMBL/GenBank/DDBJ whole genome shotgun (WGS) entry which is preliminary data.</text>
</comment>
<dbReference type="Proteomes" id="UP001500851">
    <property type="component" value="Unassembled WGS sequence"/>
</dbReference>
<feature type="transmembrane region" description="Helical" evidence="7">
    <location>
        <begin position="193"/>
        <end position="217"/>
    </location>
</feature>
<comment type="similarity">
    <text evidence="7">Belongs to the binding-protein-dependent transport system permease family.</text>
</comment>
<comment type="subcellular location">
    <subcellularLocation>
        <location evidence="1 7">Cell membrane</location>
        <topology evidence="1 7">Multi-pass membrane protein</topology>
    </subcellularLocation>
</comment>